<dbReference type="InterPro" id="IPR000719">
    <property type="entry name" value="Prot_kinase_dom"/>
</dbReference>
<keyword evidence="6 10" id="KW-0547">Nucleotide-binding</keyword>
<evidence type="ECO:0000256" key="6">
    <source>
        <dbReference type="ARBA" id="ARBA00022741"/>
    </source>
</evidence>
<dbReference type="PROSITE" id="PS00108">
    <property type="entry name" value="PROTEIN_KINASE_ST"/>
    <property type="match status" value="1"/>
</dbReference>
<feature type="repeat" description="WD" evidence="9">
    <location>
        <begin position="657"/>
        <end position="698"/>
    </location>
</feature>
<dbReference type="SUPFAM" id="SSF56112">
    <property type="entry name" value="Protein kinase-like (PK-like)"/>
    <property type="match status" value="1"/>
</dbReference>
<dbReference type="EC" id="2.7.11.1" evidence="1"/>
<keyword evidence="4" id="KW-0808">Transferase</keyword>
<organism evidence="13 14">
    <name type="scientific">Fimbriiglobus ruber</name>
    <dbReference type="NCBI Taxonomy" id="1908690"/>
    <lineage>
        <taxon>Bacteria</taxon>
        <taxon>Pseudomonadati</taxon>
        <taxon>Planctomycetota</taxon>
        <taxon>Planctomycetia</taxon>
        <taxon>Gemmatales</taxon>
        <taxon>Gemmataceae</taxon>
        <taxon>Fimbriiglobus</taxon>
    </lineage>
</organism>
<dbReference type="AlphaFoldDB" id="A0A225EG08"/>
<comment type="caution">
    <text evidence="13">The sequence shown here is derived from an EMBL/GenBank/DDBJ whole genome shotgun (WGS) entry which is preliminary data.</text>
</comment>
<dbReference type="InterPro" id="IPR011009">
    <property type="entry name" value="Kinase-like_dom_sf"/>
</dbReference>
<dbReference type="Gene3D" id="3.30.200.20">
    <property type="entry name" value="Phosphorylase Kinase, domain 1"/>
    <property type="match status" value="1"/>
</dbReference>
<dbReference type="InterPro" id="IPR036322">
    <property type="entry name" value="WD40_repeat_dom_sf"/>
</dbReference>
<dbReference type="Pfam" id="PF00069">
    <property type="entry name" value="Pkinase"/>
    <property type="match status" value="1"/>
</dbReference>
<name>A0A225EG08_9BACT</name>
<evidence type="ECO:0000259" key="12">
    <source>
        <dbReference type="PROSITE" id="PS50011"/>
    </source>
</evidence>
<dbReference type="SMART" id="SM00220">
    <property type="entry name" value="S_TKc"/>
    <property type="match status" value="1"/>
</dbReference>
<evidence type="ECO:0000313" key="14">
    <source>
        <dbReference type="Proteomes" id="UP000214646"/>
    </source>
</evidence>
<dbReference type="CDD" id="cd14014">
    <property type="entry name" value="STKc_PknB_like"/>
    <property type="match status" value="1"/>
</dbReference>
<evidence type="ECO:0000256" key="2">
    <source>
        <dbReference type="ARBA" id="ARBA00022527"/>
    </source>
</evidence>
<dbReference type="InterPro" id="IPR019775">
    <property type="entry name" value="WD40_repeat_CS"/>
</dbReference>
<dbReference type="PANTHER" id="PTHR43289:SF6">
    <property type="entry name" value="SERINE_THREONINE-PROTEIN KINASE NEKL-3"/>
    <property type="match status" value="1"/>
</dbReference>
<feature type="repeat" description="WD" evidence="9">
    <location>
        <begin position="699"/>
        <end position="740"/>
    </location>
</feature>
<dbReference type="InterPro" id="IPR020472">
    <property type="entry name" value="WD40_PAC1"/>
</dbReference>
<dbReference type="PROSITE" id="PS50082">
    <property type="entry name" value="WD_REPEATS_2"/>
    <property type="match status" value="4"/>
</dbReference>
<proteinExistence type="predicted"/>
<dbReference type="SMART" id="SM00320">
    <property type="entry name" value="WD40"/>
    <property type="match status" value="7"/>
</dbReference>
<keyword evidence="3 9" id="KW-0853">WD repeat</keyword>
<dbReference type="PROSITE" id="PS00678">
    <property type="entry name" value="WD_REPEATS_1"/>
    <property type="match status" value="3"/>
</dbReference>
<feature type="domain" description="Protein kinase" evidence="12">
    <location>
        <begin position="122"/>
        <end position="390"/>
    </location>
</feature>
<dbReference type="CDD" id="cd00200">
    <property type="entry name" value="WD40"/>
    <property type="match status" value="1"/>
</dbReference>
<keyword evidence="11" id="KW-0472">Membrane</keyword>
<feature type="binding site" evidence="10">
    <location>
        <position position="151"/>
    </location>
    <ligand>
        <name>ATP</name>
        <dbReference type="ChEBI" id="CHEBI:30616"/>
    </ligand>
</feature>
<dbReference type="FunFam" id="1.10.510.10:FF:000021">
    <property type="entry name" value="Serine/threonine protein kinase"/>
    <property type="match status" value="1"/>
</dbReference>
<gene>
    <name evidence="13" type="ORF">FRUB_00876</name>
</gene>
<evidence type="ECO:0000256" key="8">
    <source>
        <dbReference type="ARBA" id="ARBA00022840"/>
    </source>
</evidence>
<dbReference type="OrthoDB" id="6111975at2"/>
<feature type="repeat" description="WD" evidence="9">
    <location>
        <begin position="481"/>
        <end position="522"/>
    </location>
</feature>
<reference evidence="14" key="1">
    <citation type="submission" date="2017-06" db="EMBL/GenBank/DDBJ databases">
        <title>Genome analysis of Fimbriiglobus ruber SP5, the first member of the order Planctomycetales with confirmed chitinolytic capability.</title>
        <authorList>
            <person name="Ravin N.V."/>
            <person name="Rakitin A.L."/>
            <person name="Ivanova A.A."/>
            <person name="Beletsky A.V."/>
            <person name="Kulichevskaya I.S."/>
            <person name="Mardanov A.V."/>
            <person name="Dedysh S.N."/>
        </authorList>
    </citation>
    <scope>NUCLEOTIDE SEQUENCE [LARGE SCALE GENOMIC DNA]</scope>
    <source>
        <strain evidence="14">SP5</strain>
    </source>
</reference>
<keyword evidence="11" id="KW-1133">Transmembrane helix</keyword>
<evidence type="ECO:0000256" key="5">
    <source>
        <dbReference type="ARBA" id="ARBA00022737"/>
    </source>
</evidence>
<keyword evidence="14" id="KW-1185">Reference proteome</keyword>
<protein>
    <recommendedName>
        <fullName evidence="1">non-specific serine/threonine protein kinase</fullName>
        <ecNumber evidence="1">2.7.11.1</ecNumber>
    </recommendedName>
</protein>
<dbReference type="InterPro" id="IPR008271">
    <property type="entry name" value="Ser/Thr_kinase_AS"/>
</dbReference>
<dbReference type="PROSITE" id="PS00107">
    <property type="entry name" value="PROTEIN_KINASE_ATP"/>
    <property type="match status" value="1"/>
</dbReference>
<dbReference type="EMBL" id="NIDE01000001">
    <property type="protein sequence ID" value="OWK47177.1"/>
    <property type="molecule type" value="Genomic_DNA"/>
</dbReference>
<evidence type="ECO:0000256" key="3">
    <source>
        <dbReference type="ARBA" id="ARBA00022574"/>
    </source>
</evidence>
<dbReference type="SUPFAM" id="SSF50978">
    <property type="entry name" value="WD40 repeat-like"/>
    <property type="match status" value="1"/>
</dbReference>
<sequence length="791" mass="85208">MAAHTASRTECPSTEALAVLVHGSSPDIDQDPLAEHVGECVGCQSQIAALATQGDPVLSDVVRHIDRSEPASDSAFWRALKKAEVAVTQLYPDSDEQRSADLKLDFLQPTDMPGHIGRLGTFEVVAVIGRGGMGVVLRAFDPHLSRDVAIKILDPQWANNSTARQRFCREARAAAAVTHDNLVAVHQVTEDEKSGLPYLVMQLINGESLEQRLRRIGKLSPTESARVGMQAAAGLAAAHANGLIHRDIKPGNILIEAATGKVKVTDFGLARAAEDLKLTRTGFVAGTPLYMAPEQAHGEDIDARADLFSLGSVLFESLTGHPPFDGKTPLAVLRRVADEPHARLRQLNPEVPAWLEEIIDKLLSKSPDDRIQTAIEVSERLAQHLSHTDIHAPLEVPPEACLLGLMKRSSRPGAKVRKRFCAKTAAIVGVVFAVGMISGGVGVWEFAPRATESPVTAATPDFLLPLSPVKVDEGPEPKWRLQALNGSIWSVALSRDGKMAAIGSENGRVGLWDVSKERLLYVFHTDKNEQLPAHKGPVWAAEFTADGTQLITAGDDGAIKTWDVVNGKKLKDFPVGSPIRSAAISKSGNYVAIGDRIGQVRVFDMAHEEMVLEYEQDSTVNGVAFSADELSMASVSTDGTVVLRQIAGDRPRQWSVKAAHSGPVYGVSFSPDGDRLATASWDQTVIIWDTGNGTVLRKIAAHEDGVWVAQFAPCGRMVATAGQDGKTKVWDADTGALLETFTRNKGTVHCVRFGKVGTENAFVTGGRDGIARVWETKGCRKEGVTHAEERK</sequence>
<feature type="transmembrane region" description="Helical" evidence="11">
    <location>
        <begin position="420"/>
        <end position="444"/>
    </location>
</feature>
<evidence type="ECO:0000256" key="4">
    <source>
        <dbReference type="ARBA" id="ARBA00022679"/>
    </source>
</evidence>
<evidence type="ECO:0000313" key="13">
    <source>
        <dbReference type="EMBL" id="OWK47177.1"/>
    </source>
</evidence>
<dbReference type="Pfam" id="PF00400">
    <property type="entry name" value="WD40"/>
    <property type="match status" value="6"/>
</dbReference>
<dbReference type="Gene3D" id="2.130.10.10">
    <property type="entry name" value="YVTN repeat-like/Quinoprotein amine dehydrogenase"/>
    <property type="match status" value="2"/>
</dbReference>
<keyword evidence="11" id="KW-0812">Transmembrane</keyword>
<dbReference type="InterPro" id="IPR017441">
    <property type="entry name" value="Protein_kinase_ATP_BS"/>
</dbReference>
<keyword evidence="5" id="KW-0677">Repeat</keyword>
<evidence type="ECO:0000256" key="11">
    <source>
        <dbReference type="SAM" id="Phobius"/>
    </source>
</evidence>
<dbReference type="PROSITE" id="PS50011">
    <property type="entry name" value="PROTEIN_KINASE_DOM"/>
    <property type="match status" value="1"/>
</dbReference>
<accession>A0A225EG08</accession>
<dbReference type="Gene3D" id="1.10.510.10">
    <property type="entry name" value="Transferase(Phosphotransferase) domain 1"/>
    <property type="match status" value="1"/>
</dbReference>
<evidence type="ECO:0000256" key="7">
    <source>
        <dbReference type="ARBA" id="ARBA00022777"/>
    </source>
</evidence>
<keyword evidence="8 10" id="KW-0067">ATP-binding</keyword>
<dbReference type="Proteomes" id="UP000214646">
    <property type="component" value="Unassembled WGS sequence"/>
</dbReference>
<dbReference type="PRINTS" id="PR00320">
    <property type="entry name" value="GPROTEINBRPT"/>
</dbReference>
<dbReference type="GO" id="GO:0004674">
    <property type="term" value="F:protein serine/threonine kinase activity"/>
    <property type="evidence" value="ECO:0007669"/>
    <property type="project" value="UniProtKB-KW"/>
</dbReference>
<dbReference type="RefSeq" id="WP_088252311.1">
    <property type="nucleotide sequence ID" value="NZ_NIDE01000001.1"/>
</dbReference>
<dbReference type="InterPro" id="IPR001680">
    <property type="entry name" value="WD40_rpt"/>
</dbReference>
<keyword evidence="7 13" id="KW-0418">Kinase</keyword>
<evidence type="ECO:0000256" key="10">
    <source>
        <dbReference type="PROSITE-ProRule" id="PRU10141"/>
    </source>
</evidence>
<dbReference type="InterPro" id="IPR015943">
    <property type="entry name" value="WD40/YVTN_repeat-like_dom_sf"/>
</dbReference>
<dbReference type="PROSITE" id="PS50294">
    <property type="entry name" value="WD_REPEATS_REGION"/>
    <property type="match status" value="3"/>
</dbReference>
<feature type="repeat" description="WD" evidence="9">
    <location>
        <begin position="531"/>
        <end position="572"/>
    </location>
</feature>
<evidence type="ECO:0000256" key="1">
    <source>
        <dbReference type="ARBA" id="ARBA00012513"/>
    </source>
</evidence>
<evidence type="ECO:0000256" key="9">
    <source>
        <dbReference type="PROSITE-ProRule" id="PRU00221"/>
    </source>
</evidence>
<dbReference type="GO" id="GO:0005524">
    <property type="term" value="F:ATP binding"/>
    <property type="evidence" value="ECO:0007669"/>
    <property type="project" value="UniProtKB-UniRule"/>
</dbReference>
<dbReference type="PANTHER" id="PTHR43289">
    <property type="entry name" value="MITOGEN-ACTIVATED PROTEIN KINASE KINASE KINASE 20-RELATED"/>
    <property type="match status" value="1"/>
</dbReference>
<keyword evidence="2 13" id="KW-0723">Serine/threonine-protein kinase</keyword>